<keyword evidence="7" id="KW-0472">Membrane</keyword>
<dbReference type="Proteomes" id="UP001268896">
    <property type="component" value="Unassembled WGS sequence"/>
</dbReference>
<evidence type="ECO:0000259" key="9">
    <source>
        <dbReference type="Pfam" id="PF00746"/>
    </source>
</evidence>
<evidence type="ECO:0000313" key="11">
    <source>
        <dbReference type="EMBL" id="MDT2965397.1"/>
    </source>
</evidence>
<evidence type="ECO:0000256" key="3">
    <source>
        <dbReference type="ARBA" id="ARBA00022729"/>
    </source>
</evidence>
<feature type="transmembrane region" description="Helical" evidence="7">
    <location>
        <begin position="1070"/>
        <end position="1087"/>
    </location>
</feature>
<feature type="compositionally biased region" description="Polar residues" evidence="6">
    <location>
        <begin position="67"/>
        <end position="78"/>
    </location>
</feature>
<evidence type="ECO:0000256" key="7">
    <source>
        <dbReference type="SAM" id="Phobius"/>
    </source>
</evidence>
<dbReference type="Gene3D" id="3.80.10.10">
    <property type="entry name" value="Ribonuclease Inhibitor"/>
    <property type="match status" value="1"/>
</dbReference>
<keyword evidence="5" id="KW-0572">Peptidoglycan-anchor</keyword>
<dbReference type="InterPro" id="IPR009459">
    <property type="entry name" value="MucBP_dom"/>
</dbReference>
<dbReference type="InterPro" id="IPR032675">
    <property type="entry name" value="LRR_dom_sf"/>
</dbReference>
<feature type="compositionally biased region" description="Low complexity" evidence="6">
    <location>
        <begin position="101"/>
        <end position="110"/>
    </location>
</feature>
<feature type="domain" description="MucBP" evidence="10">
    <location>
        <begin position="812"/>
        <end position="874"/>
    </location>
</feature>
<reference evidence="11" key="1">
    <citation type="submission" date="2023-03" db="EMBL/GenBank/DDBJ databases">
        <authorList>
            <person name="Shen W."/>
            <person name="Cai J."/>
        </authorList>
    </citation>
    <scope>NUCLEOTIDE SEQUENCE</scope>
    <source>
        <strain evidence="11">K72-2</strain>
    </source>
</reference>
<feature type="chain" id="PRO_5043701295" evidence="8">
    <location>
        <begin position="22"/>
        <end position="1095"/>
    </location>
</feature>
<feature type="domain" description="MucBP" evidence="10">
    <location>
        <begin position="608"/>
        <end position="670"/>
    </location>
</feature>
<keyword evidence="4" id="KW-0677">Repeat</keyword>
<evidence type="ECO:0000256" key="6">
    <source>
        <dbReference type="SAM" id="MobiDB-lite"/>
    </source>
</evidence>
<evidence type="ECO:0000256" key="5">
    <source>
        <dbReference type="ARBA" id="ARBA00023088"/>
    </source>
</evidence>
<feature type="compositionally biased region" description="Low complexity" evidence="6">
    <location>
        <begin position="1038"/>
        <end position="1053"/>
    </location>
</feature>
<feature type="compositionally biased region" description="Basic and acidic residues" evidence="6">
    <location>
        <begin position="1011"/>
        <end position="1034"/>
    </location>
</feature>
<evidence type="ECO:0000256" key="2">
    <source>
        <dbReference type="ARBA" id="ARBA00022525"/>
    </source>
</evidence>
<dbReference type="Pfam" id="PF00746">
    <property type="entry name" value="Gram_pos_anchor"/>
    <property type="match status" value="1"/>
</dbReference>
<accession>A0AAW8US39</accession>
<organism evidence="11 12">
    <name type="scientific">Enterococcus casseliflavus</name>
    <name type="common">Enterococcus flavescens</name>
    <dbReference type="NCBI Taxonomy" id="37734"/>
    <lineage>
        <taxon>Bacteria</taxon>
        <taxon>Bacillati</taxon>
        <taxon>Bacillota</taxon>
        <taxon>Bacilli</taxon>
        <taxon>Lactobacillales</taxon>
        <taxon>Enterococcaceae</taxon>
        <taxon>Enterococcus</taxon>
    </lineage>
</organism>
<feature type="region of interest" description="Disordered" evidence="6">
    <location>
        <begin position="1011"/>
        <end position="1061"/>
    </location>
</feature>
<dbReference type="AlphaFoldDB" id="A0AAW8US39"/>
<name>A0AAW8US39_ENTCA</name>
<comment type="caution">
    <text evidence="11">The sequence shown here is derived from an EMBL/GenBank/DDBJ whole genome shotgun (WGS) entry which is preliminary data.</text>
</comment>
<protein>
    <submittedName>
        <fullName evidence="11">MucBP domain-containing protein</fullName>
    </submittedName>
</protein>
<evidence type="ECO:0000259" key="10">
    <source>
        <dbReference type="Pfam" id="PF06458"/>
    </source>
</evidence>
<feature type="domain" description="MucBP" evidence="10">
    <location>
        <begin position="949"/>
        <end position="1009"/>
    </location>
</feature>
<feature type="domain" description="MucBP" evidence="10">
    <location>
        <begin position="676"/>
        <end position="738"/>
    </location>
</feature>
<evidence type="ECO:0000256" key="1">
    <source>
        <dbReference type="ARBA" id="ARBA00022512"/>
    </source>
</evidence>
<keyword evidence="7" id="KW-1133">Transmembrane helix</keyword>
<keyword evidence="2" id="KW-0964">Secreted</keyword>
<evidence type="ECO:0000313" key="12">
    <source>
        <dbReference type="Proteomes" id="UP001268896"/>
    </source>
</evidence>
<feature type="region of interest" description="Disordered" evidence="6">
    <location>
        <begin position="49"/>
        <end position="114"/>
    </location>
</feature>
<feature type="compositionally biased region" description="Basic and acidic residues" evidence="6">
    <location>
        <begin position="81"/>
        <end position="100"/>
    </location>
</feature>
<gene>
    <name evidence="11" type="ORF">P7I32_12320</name>
</gene>
<feature type="domain" description="MucBP" evidence="10">
    <location>
        <begin position="472"/>
        <end position="534"/>
    </location>
</feature>
<feature type="domain" description="MucBP" evidence="10">
    <location>
        <begin position="744"/>
        <end position="806"/>
    </location>
</feature>
<keyword evidence="7" id="KW-0812">Transmembrane</keyword>
<dbReference type="InterPro" id="IPR019931">
    <property type="entry name" value="LPXTG_anchor"/>
</dbReference>
<dbReference type="RefSeq" id="WP_311904295.1">
    <property type="nucleotide sequence ID" value="NZ_JARQDV010000007.1"/>
</dbReference>
<sequence>MKRKFWGYLSLAILLSQPVLAPLAQVMAEEQETIPSNKEITTLGTLEKVEETTETVDSSRIKEEINGDTTSNSESQEVVNDDEKSGSTESTEKNLPDSSKDTASSATESSAEMKEAFSNRSVSLDAWMPDKNLQNEVAKGLNKTIDTITQEDMVNLKQLDFSSLVKDTVVDFTGLEYASNLQALYTTSIIATNVPQITMAENATLFTRPNVLAHVLPKGSFSNIHIGNYDAYLTAQELIGVGQYLSGWVTDYLTVYASSMTDFSKLELSPEHHQNSQLSIMTQEKILLEPMLVKDGQSDVLYKDRMMVDTQGNALLSSLSNKKYSYSIRGIDKNGYIFPLYENDGFELTEEGIQFKNIPANVDYLSITSLVPNRLSTERAASTGTIQYLVNYQVPVKYVNTAEDVTVKYLDENGQTLAPNVTLSGYVGDPFTTEEKDISGYTLKEIQGDRIGTFSDVAQEVVYVYERSDAAPVTVKYEDTEGNELAAPTVMNGKIGLPYTSEAKTIPGWFVAQTPSNANGTYSETAQEVVYVYERSDAAPVTVKYEDKEGNQLSAPTVLSGKVGLPYTSEAKAINGWYVSQMPTNANGTYSETEQEVVYVYERSNAAPVTVKYEDKEGNQLSAPTILNGKVGLPYESEAKAINGWYVSQTPTNANGTYSENEQEVIYVYERSDAAPVTVKYEDTEGNQLSAPTVLSGKIGLPYESEAKAIPGWFVAQTPSNATGTFSETAQEVIYVYERSDAAPVTVKYEDTEGNQLSAPTVLSGKIGLPYTSEAKAINGWYVSQTPTNANGTYSETVQEVVYVYERSDAAPVTVKYEDTEGNELAAPTVMNGKIGLPYESEAKAIPGWFVAQTPSNATGTFSETAQEVIYVYERSDAAPVTVKYEDTEGNQLSAPTVLSGKIGLPYTSKAKAIPGWYVSQMPTNANGTYSENAQEVTYVYERSDAALVIVRYEDMEGNQLAEPTILNGKVGLSYESNAKEISGWRVSKTPKNAKGTFSDAVQEVIYVYSADKENEPGEDSGKDTPESENKTPDEENGNSSGNNSKQTNTQTKSKNKLPATGEQLTGQRIMGFLGVITVLFSFVVILRRKRKTEN</sequence>
<evidence type="ECO:0000256" key="8">
    <source>
        <dbReference type="SAM" id="SignalP"/>
    </source>
</evidence>
<proteinExistence type="predicted"/>
<feature type="domain" description="MucBP" evidence="10">
    <location>
        <begin position="880"/>
        <end position="942"/>
    </location>
</feature>
<feature type="signal peptide" evidence="8">
    <location>
        <begin position="1"/>
        <end position="21"/>
    </location>
</feature>
<keyword evidence="3 8" id="KW-0732">Signal</keyword>
<keyword evidence="1" id="KW-0134">Cell wall</keyword>
<feature type="domain" description="Gram-positive cocci surface proteins LPxTG" evidence="9">
    <location>
        <begin position="1051"/>
        <end position="1094"/>
    </location>
</feature>
<feature type="compositionally biased region" description="Basic and acidic residues" evidence="6">
    <location>
        <begin position="49"/>
        <end position="65"/>
    </location>
</feature>
<dbReference type="Gene3D" id="3.10.20.320">
    <property type="entry name" value="Putative peptidoglycan bound protein (lpxtg motif)"/>
    <property type="match status" value="9"/>
</dbReference>
<feature type="domain" description="MucBP" evidence="10">
    <location>
        <begin position="540"/>
        <end position="602"/>
    </location>
</feature>
<evidence type="ECO:0000256" key="4">
    <source>
        <dbReference type="ARBA" id="ARBA00022737"/>
    </source>
</evidence>
<feature type="domain" description="MucBP" evidence="10">
    <location>
        <begin position="404"/>
        <end position="466"/>
    </location>
</feature>
<dbReference type="EMBL" id="JARQDV010000007">
    <property type="protein sequence ID" value="MDT2965397.1"/>
    <property type="molecule type" value="Genomic_DNA"/>
</dbReference>
<dbReference type="Pfam" id="PF06458">
    <property type="entry name" value="MucBP"/>
    <property type="match status" value="9"/>
</dbReference>